<sequence>MTEKELATKAELNAVLEYLGLDPIQDKEEAPEKSEEDKTLDEIMKYM</sequence>
<reference evidence="2 3" key="1">
    <citation type="journal article" date="2013" name="Genome Announc.">
        <title>Draft Genome Sequence of Arcticibacter svalbardensis Strain MN12-7T, a Member of the Family Sphingobacteriaceae Isolated from an Arctic Soil Sample.</title>
        <authorList>
            <person name="Shivaji S."/>
            <person name="Ara S."/>
            <person name="Prasad S."/>
            <person name="Manasa B.P."/>
            <person name="Begum Z."/>
            <person name="Singh A."/>
            <person name="Kumar Pinnaka A."/>
        </authorList>
    </citation>
    <scope>NUCLEOTIDE SEQUENCE [LARGE SCALE GENOMIC DNA]</scope>
    <source>
        <strain evidence="2 3">MN12-7</strain>
    </source>
</reference>
<gene>
    <name evidence="2" type="ORF">ADIARSV_0148</name>
</gene>
<organism evidence="2 3">
    <name type="scientific">Arcticibacter svalbardensis MN12-7</name>
    <dbReference type="NCBI Taxonomy" id="1150600"/>
    <lineage>
        <taxon>Bacteria</taxon>
        <taxon>Pseudomonadati</taxon>
        <taxon>Bacteroidota</taxon>
        <taxon>Sphingobacteriia</taxon>
        <taxon>Sphingobacteriales</taxon>
        <taxon>Sphingobacteriaceae</taxon>
        <taxon>Arcticibacter</taxon>
    </lineage>
</organism>
<dbReference type="STRING" id="1150600.ADIARSV_0148"/>
<proteinExistence type="predicted"/>
<name>R9GZ15_9SPHI</name>
<evidence type="ECO:0000313" key="3">
    <source>
        <dbReference type="Proteomes" id="UP000014174"/>
    </source>
</evidence>
<feature type="compositionally biased region" description="Basic and acidic residues" evidence="1">
    <location>
        <begin position="24"/>
        <end position="47"/>
    </location>
</feature>
<evidence type="ECO:0000313" key="2">
    <source>
        <dbReference type="EMBL" id="EOR96725.1"/>
    </source>
</evidence>
<evidence type="ECO:0000256" key="1">
    <source>
        <dbReference type="SAM" id="MobiDB-lite"/>
    </source>
</evidence>
<accession>R9GZ15</accession>
<dbReference type="RefSeq" id="WP_016193405.1">
    <property type="nucleotide sequence ID" value="NZ_AQPN01000002.1"/>
</dbReference>
<dbReference type="Proteomes" id="UP000014174">
    <property type="component" value="Unassembled WGS sequence"/>
</dbReference>
<dbReference type="AlphaFoldDB" id="R9GZ15"/>
<protein>
    <submittedName>
        <fullName evidence="2">Uncharacterized protein</fullName>
    </submittedName>
</protein>
<feature type="region of interest" description="Disordered" evidence="1">
    <location>
        <begin position="23"/>
        <end position="47"/>
    </location>
</feature>
<comment type="caution">
    <text evidence="2">The sequence shown here is derived from an EMBL/GenBank/DDBJ whole genome shotgun (WGS) entry which is preliminary data.</text>
</comment>
<dbReference type="EMBL" id="AQPN01000002">
    <property type="protein sequence ID" value="EOR96725.1"/>
    <property type="molecule type" value="Genomic_DNA"/>
</dbReference>
<keyword evidence="3" id="KW-1185">Reference proteome</keyword>